<dbReference type="AlphaFoldDB" id="A0A837D6X0"/>
<sequence length="102" mass="10814">MNGYGVDPDSLVSTGEQLVEIADEAREAKARFIGAIAVHEGANSGFTTASKAASLAELWEYYVDDLCKRTAVAGGLLEDSSDGYREMEQAVLETLPPLSSGE</sequence>
<comment type="caution">
    <text evidence="1">The sequence shown here is derived from an EMBL/GenBank/DDBJ whole genome shotgun (WGS) entry which is preliminary data.</text>
</comment>
<accession>A0A837D6X0</accession>
<name>A0A837D6X0_9PSEU</name>
<evidence type="ECO:0000313" key="2">
    <source>
        <dbReference type="Proteomes" id="UP000030848"/>
    </source>
</evidence>
<evidence type="ECO:0000313" key="1">
    <source>
        <dbReference type="EMBL" id="KHF43202.1"/>
    </source>
</evidence>
<dbReference type="OrthoDB" id="3557057at2"/>
<proteinExistence type="predicted"/>
<dbReference type="RefSeq" id="WP_015786286.1">
    <property type="nucleotide sequence ID" value="NZ_CALJZO010000064.1"/>
</dbReference>
<gene>
    <name evidence="1" type="ORF">MINT15_34040</name>
</gene>
<organism evidence="1 2">
    <name type="scientific">Saccharomonospora viridis</name>
    <dbReference type="NCBI Taxonomy" id="1852"/>
    <lineage>
        <taxon>Bacteria</taxon>
        <taxon>Bacillati</taxon>
        <taxon>Actinomycetota</taxon>
        <taxon>Actinomycetes</taxon>
        <taxon>Pseudonocardiales</taxon>
        <taxon>Pseudonocardiaceae</taxon>
        <taxon>Saccharomonospora</taxon>
    </lineage>
</organism>
<dbReference type="Proteomes" id="UP000030848">
    <property type="component" value="Unassembled WGS sequence"/>
</dbReference>
<reference evidence="1 2" key="1">
    <citation type="submission" date="2014-10" db="EMBL/GenBank/DDBJ databases">
        <title>Genome sequence of Micropolyspora internatus JCM3315.</title>
        <authorList>
            <person name="Shin S.-K."/>
            <person name="Yi H."/>
        </authorList>
    </citation>
    <scope>NUCLEOTIDE SEQUENCE [LARGE SCALE GENOMIC DNA]</scope>
    <source>
        <strain evidence="1 2">JCM 3315</strain>
    </source>
</reference>
<dbReference type="EMBL" id="JRZE01000006">
    <property type="protein sequence ID" value="KHF43202.1"/>
    <property type="molecule type" value="Genomic_DNA"/>
</dbReference>
<protein>
    <submittedName>
        <fullName evidence="1">Uncharacterized protein</fullName>
    </submittedName>
</protein>